<feature type="coiled-coil region" evidence="1">
    <location>
        <begin position="491"/>
        <end position="581"/>
    </location>
</feature>
<organism evidence="4 5">
    <name type="scientific">Phaseolus angularis</name>
    <name type="common">Azuki bean</name>
    <name type="synonym">Vigna angularis</name>
    <dbReference type="NCBI Taxonomy" id="3914"/>
    <lineage>
        <taxon>Eukaryota</taxon>
        <taxon>Viridiplantae</taxon>
        <taxon>Streptophyta</taxon>
        <taxon>Embryophyta</taxon>
        <taxon>Tracheophyta</taxon>
        <taxon>Spermatophyta</taxon>
        <taxon>Magnoliopsida</taxon>
        <taxon>eudicotyledons</taxon>
        <taxon>Gunneridae</taxon>
        <taxon>Pentapetalae</taxon>
        <taxon>rosids</taxon>
        <taxon>fabids</taxon>
        <taxon>Fabales</taxon>
        <taxon>Fabaceae</taxon>
        <taxon>Papilionoideae</taxon>
        <taxon>50 kb inversion clade</taxon>
        <taxon>NPAAA clade</taxon>
        <taxon>indigoferoid/millettioid clade</taxon>
        <taxon>Phaseoleae</taxon>
        <taxon>Vigna</taxon>
    </lineage>
</organism>
<evidence type="ECO:0000256" key="2">
    <source>
        <dbReference type="SAM" id="MobiDB-lite"/>
    </source>
</evidence>
<proteinExistence type="predicted"/>
<evidence type="ECO:0000313" key="4">
    <source>
        <dbReference type="EMBL" id="KOM40111.1"/>
    </source>
</evidence>
<evidence type="ECO:0000259" key="3">
    <source>
        <dbReference type="Pfam" id="PF04195"/>
    </source>
</evidence>
<dbReference type="InterPro" id="IPR007321">
    <property type="entry name" value="Transposase_28"/>
</dbReference>
<keyword evidence="1" id="KW-0175">Coiled coil</keyword>
<feature type="compositionally biased region" description="Basic and acidic residues" evidence="2">
    <location>
        <begin position="113"/>
        <end position="133"/>
    </location>
</feature>
<protein>
    <recommendedName>
        <fullName evidence="3">Transposase (putative) gypsy type domain-containing protein</fullName>
    </recommendedName>
</protein>
<dbReference type="Pfam" id="PF04195">
    <property type="entry name" value="Transposase_28"/>
    <property type="match status" value="1"/>
</dbReference>
<feature type="compositionally biased region" description="Basic and acidic residues" evidence="2">
    <location>
        <begin position="37"/>
        <end position="62"/>
    </location>
</feature>
<feature type="region of interest" description="Disordered" evidence="2">
    <location>
        <begin position="205"/>
        <end position="229"/>
    </location>
</feature>
<accession>A0A0L9UBN9</accession>
<feature type="region of interest" description="Disordered" evidence="2">
    <location>
        <begin position="37"/>
        <end position="79"/>
    </location>
</feature>
<reference evidence="5" key="1">
    <citation type="journal article" date="2015" name="Proc. Natl. Acad. Sci. U.S.A.">
        <title>Genome sequencing of adzuki bean (Vigna angularis) provides insight into high starch and low fat accumulation and domestication.</title>
        <authorList>
            <person name="Yang K."/>
            <person name="Tian Z."/>
            <person name="Chen C."/>
            <person name="Luo L."/>
            <person name="Zhao B."/>
            <person name="Wang Z."/>
            <person name="Yu L."/>
            <person name="Li Y."/>
            <person name="Sun Y."/>
            <person name="Li W."/>
            <person name="Chen Y."/>
            <person name="Li Y."/>
            <person name="Zhang Y."/>
            <person name="Ai D."/>
            <person name="Zhao J."/>
            <person name="Shang C."/>
            <person name="Ma Y."/>
            <person name="Wu B."/>
            <person name="Wang M."/>
            <person name="Gao L."/>
            <person name="Sun D."/>
            <person name="Zhang P."/>
            <person name="Guo F."/>
            <person name="Wang W."/>
            <person name="Li Y."/>
            <person name="Wang J."/>
            <person name="Varshney R.K."/>
            <person name="Wang J."/>
            <person name="Ling H.Q."/>
            <person name="Wan P."/>
        </authorList>
    </citation>
    <scope>NUCLEOTIDE SEQUENCE</scope>
    <source>
        <strain evidence="5">cv. Jingnong 6</strain>
    </source>
</reference>
<dbReference type="Proteomes" id="UP000053144">
    <property type="component" value="Chromosome 4"/>
</dbReference>
<feature type="domain" description="Transposase (putative) gypsy type" evidence="3">
    <location>
        <begin position="360"/>
        <end position="419"/>
    </location>
</feature>
<name>A0A0L9UBN9_PHAAN</name>
<dbReference type="EMBL" id="CM003374">
    <property type="protein sequence ID" value="KOM40111.1"/>
    <property type="molecule type" value="Genomic_DNA"/>
</dbReference>
<feature type="compositionally biased region" description="Low complexity" evidence="2">
    <location>
        <begin position="205"/>
        <end position="217"/>
    </location>
</feature>
<sequence length="628" mass="69696">MFDSMVTTLSAWIRHYKLLFLGEGGCQVVLPERGYVRDNRGDDVAGRTKQDRQERRRREATRSNKRTAAEPGAENRRPVAAFFTTTFHHRIGEAEASISGIGSQHEGLVGSKSEGHSHSAPRDMHVPPGENEKKGRRTQLMQGTLDWVLGRIQWAFGPSNFELGFGREYTCRARRGGSWSGFASGALIMQDFDGADVVTLGIESSFESSSGSGRSSAGGDGKRGASSSSMSSSFLEGFVRSPEGECGSPNVVGTRIINGIPIFLLKGGIRIDGSPFEPDGDDIVVMEYDWTPYGASLFASAYGASELLTWKVNRLHIVRDVEDSRLIWAGFSLRNERVYDRKRSSPDDFFYMYANVFEQLSVRVPFTEFQMAVLREANVASAQLHPNSWAAIQAFLAMCFAVGVTPTITVFFHYFEVRPLPNGGWVSLTSVRDRTFFRPFSDSFKNFKHHYFKIIIDEAGRHEFHDAAGNPANQRYVRDVNSGGFPRLVTLDQMLLTHDDYDKKIEQLEADLEKAKKESANSSGRLTLARKDNARLLEECEQLKVTASRLKKSEGGLLRANRALADDLSKANQKISELEADVFDGVLVDLNSPAADEELPETQDLPGAVAVDERVEVEDVEEANDADD</sequence>
<evidence type="ECO:0000256" key="1">
    <source>
        <dbReference type="SAM" id="Coils"/>
    </source>
</evidence>
<evidence type="ECO:0000313" key="5">
    <source>
        <dbReference type="Proteomes" id="UP000053144"/>
    </source>
</evidence>
<dbReference type="Gramene" id="KOM40111">
    <property type="protein sequence ID" value="KOM40111"/>
    <property type="gene ID" value="LR48_Vigan04g030900"/>
</dbReference>
<dbReference type="PANTHER" id="PTHR31099:SF28">
    <property type="entry name" value="F5J5.12"/>
    <property type="match status" value="1"/>
</dbReference>
<gene>
    <name evidence="4" type="ORF">LR48_Vigan04g030900</name>
</gene>
<dbReference type="PANTHER" id="PTHR31099">
    <property type="entry name" value="OS06G0165300 PROTEIN"/>
    <property type="match status" value="1"/>
</dbReference>
<feature type="region of interest" description="Disordered" evidence="2">
    <location>
        <begin position="104"/>
        <end position="136"/>
    </location>
</feature>
<dbReference type="AlphaFoldDB" id="A0A0L9UBN9"/>